<proteinExistence type="predicted"/>
<name>A0AAV3VWS5_9CLOT</name>
<gene>
    <name evidence="2" type="ORF">CDIOL_12400</name>
</gene>
<dbReference type="Proteomes" id="UP000325212">
    <property type="component" value="Unassembled WGS sequence"/>
</dbReference>
<feature type="transmembrane region" description="Helical" evidence="1">
    <location>
        <begin position="30"/>
        <end position="56"/>
    </location>
</feature>
<organism evidence="2 3">
    <name type="scientific">Clostridium diolis</name>
    <dbReference type="NCBI Taxonomy" id="223919"/>
    <lineage>
        <taxon>Bacteria</taxon>
        <taxon>Bacillati</taxon>
        <taxon>Bacillota</taxon>
        <taxon>Clostridia</taxon>
        <taxon>Eubacteriales</taxon>
        <taxon>Clostridiaceae</taxon>
        <taxon>Clostridium</taxon>
    </lineage>
</organism>
<comment type="caution">
    <text evidence="2">The sequence shown here is derived from an EMBL/GenBank/DDBJ whole genome shotgun (WGS) entry which is preliminary data.</text>
</comment>
<dbReference type="AlphaFoldDB" id="A0AAV3VWS5"/>
<keyword evidence="1" id="KW-0812">Transmembrane</keyword>
<evidence type="ECO:0000256" key="1">
    <source>
        <dbReference type="SAM" id="Phobius"/>
    </source>
</evidence>
<reference evidence="2 3" key="1">
    <citation type="submission" date="2019-06" db="EMBL/GenBank/DDBJ databases">
        <title>Draft genome sequence of Clostridium diolis DSM 15410.</title>
        <authorList>
            <person name="Kobayashi H."/>
            <person name="Tanizawa Y."/>
            <person name="Tohno M."/>
        </authorList>
    </citation>
    <scope>NUCLEOTIDE SEQUENCE [LARGE SCALE GENOMIC DNA]</scope>
    <source>
        <strain evidence="2 3">DSM 15410</strain>
    </source>
</reference>
<keyword evidence="1" id="KW-0472">Membrane</keyword>
<keyword evidence="1" id="KW-1133">Transmembrane helix</keyword>
<dbReference type="EMBL" id="BJLA01000003">
    <property type="protein sequence ID" value="GEA30317.1"/>
    <property type="molecule type" value="Genomic_DNA"/>
</dbReference>
<evidence type="ECO:0000313" key="2">
    <source>
        <dbReference type="EMBL" id="GEA30317.1"/>
    </source>
</evidence>
<protein>
    <submittedName>
        <fullName evidence="2">Uncharacterized protein</fullName>
    </submittedName>
</protein>
<keyword evidence="3" id="KW-1185">Reference proteome</keyword>
<evidence type="ECO:0000313" key="3">
    <source>
        <dbReference type="Proteomes" id="UP000325212"/>
    </source>
</evidence>
<accession>A0AAV3VWS5</accession>
<sequence length="70" mass="7879">MQSPAIGVSLVNPYTSPSSYSKSFLGTFDVFLLAINYIPSVTVFLCILVKDIWLFIRDSKILKNLGIYIF</sequence>